<reference evidence="1 2" key="1">
    <citation type="submission" date="2024-09" db="EMBL/GenBank/DDBJ databases">
        <authorList>
            <person name="Sun Q."/>
            <person name="Mori K."/>
        </authorList>
    </citation>
    <scope>NUCLEOTIDE SEQUENCE [LARGE SCALE GENOMIC DNA]</scope>
    <source>
        <strain evidence="1 2">JCM 13503</strain>
    </source>
</reference>
<accession>A0ABV6B0S2</accession>
<comment type="caution">
    <text evidence="1">The sequence shown here is derived from an EMBL/GenBank/DDBJ whole genome shotgun (WGS) entry which is preliminary data.</text>
</comment>
<gene>
    <name evidence="1" type="ORF">ACFFLM_15370</name>
</gene>
<protein>
    <submittedName>
        <fullName evidence="1">Uncharacterized protein</fullName>
    </submittedName>
</protein>
<sequence length="72" mass="7815">MSDRDVQGVFQEAFGPLPMSLRAAVDGRHLPCAHHRLDALQGFNPGEGPFLPVLTRPFQAKTEHHGQGVLAS</sequence>
<dbReference type="Proteomes" id="UP001589733">
    <property type="component" value="Unassembled WGS sequence"/>
</dbReference>
<proteinExistence type="predicted"/>
<evidence type="ECO:0000313" key="1">
    <source>
        <dbReference type="EMBL" id="MFB9993347.1"/>
    </source>
</evidence>
<name>A0ABV6B0S2_9DEIO</name>
<keyword evidence="2" id="KW-1185">Reference proteome</keyword>
<organism evidence="1 2">
    <name type="scientific">Deinococcus oregonensis</name>
    <dbReference type="NCBI Taxonomy" id="1805970"/>
    <lineage>
        <taxon>Bacteria</taxon>
        <taxon>Thermotogati</taxon>
        <taxon>Deinococcota</taxon>
        <taxon>Deinococci</taxon>
        <taxon>Deinococcales</taxon>
        <taxon>Deinococcaceae</taxon>
        <taxon>Deinococcus</taxon>
    </lineage>
</organism>
<evidence type="ECO:0000313" key="2">
    <source>
        <dbReference type="Proteomes" id="UP001589733"/>
    </source>
</evidence>
<dbReference type="EMBL" id="JBHLYR010000047">
    <property type="protein sequence ID" value="MFB9993347.1"/>
    <property type="molecule type" value="Genomic_DNA"/>
</dbReference>